<dbReference type="Pfam" id="PF00441">
    <property type="entry name" value="Acyl-CoA_dh_1"/>
    <property type="match status" value="1"/>
</dbReference>
<evidence type="ECO:0000256" key="2">
    <source>
        <dbReference type="ARBA" id="ARBA00009347"/>
    </source>
</evidence>
<feature type="domain" description="Acyl-CoA dehydrogenase/oxidase N-terminal" evidence="10">
    <location>
        <begin position="12"/>
        <end position="129"/>
    </location>
</feature>
<evidence type="ECO:0000256" key="4">
    <source>
        <dbReference type="ARBA" id="ARBA00022630"/>
    </source>
</evidence>
<dbReference type="RefSeq" id="WP_313720118.1">
    <property type="nucleotide sequence ID" value="NZ_CP134876.1"/>
</dbReference>
<name>A0ABY9ZT54_9ACTN</name>
<comment type="cofactor">
    <cofactor evidence="1 7">
        <name>FAD</name>
        <dbReference type="ChEBI" id="CHEBI:57692"/>
    </cofactor>
</comment>
<evidence type="ECO:0000313" key="11">
    <source>
        <dbReference type="EMBL" id="WNM38479.1"/>
    </source>
</evidence>
<dbReference type="Gene3D" id="1.20.140.10">
    <property type="entry name" value="Butyryl-CoA Dehydrogenase, subunit A, domain 3"/>
    <property type="match status" value="1"/>
</dbReference>
<evidence type="ECO:0000259" key="9">
    <source>
        <dbReference type="Pfam" id="PF02770"/>
    </source>
</evidence>
<dbReference type="EMBL" id="CP134876">
    <property type="protein sequence ID" value="WNM38479.1"/>
    <property type="molecule type" value="Genomic_DNA"/>
</dbReference>
<dbReference type="InterPro" id="IPR013786">
    <property type="entry name" value="AcylCoA_DH/ox_N"/>
</dbReference>
<dbReference type="Proteomes" id="UP001303001">
    <property type="component" value="Chromosome"/>
</dbReference>
<dbReference type="InterPro" id="IPR009100">
    <property type="entry name" value="AcylCoA_DH/oxidase_NM_dom_sf"/>
</dbReference>
<evidence type="ECO:0000259" key="10">
    <source>
        <dbReference type="Pfam" id="PF02771"/>
    </source>
</evidence>
<keyword evidence="4 7" id="KW-0285">Flavoprotein</keyword>
<dbReference type="Pfam" id="PF02770">
    <property type="entry name" value="Acyl-CoA_dh_M"/>
    <property type="match status" value="1"/>
</dbReference>
<dbReference type="Pfam" id="PF02771">
    <property type="entry name" value="Acyl-CoA_dh_N"/>
    <property type="match status" value="1"/>
</dbReference>
<feature type="domain" description="Acyl-CoA dehydrogenase/oxidase C-terminal" evidence="8">
    <location>
        <begin position="248"/>
        <end position="397"/>
    </location>
</feature>
<dbReference type="InterPro" id="IPR050741">
    <property type="entry name" value="Acyl-CoA_dehydrogenase"/>
</dbReference>
<keyword evidence="5 7" id="KW-0274">FAD</keyword>
<dbReference type="InterPro" id="IPR009075">
    <property type="entry name" value="AcylCo_DH/oxidase_C"/>
</dbReference>
<protein>
    <submittedName>
        <fullName evidence="11">Acyl-CoA dehydrogenase family protein</fullName>
    </submittedName>
</protein>
<gene>
    <name evidence="11" type="ORF">RMN56_25585</name>
</gene>
<accession>A0ABY9ZT54</accession>
<dbReference type="InterPro" id="IPR037069">
    <property type="entry name" value="AcylCoA_DH/ox_N_sf"/>
</dbReference>
<dbReference type="SUPFAM" id="SSF47203">
    <property type="entry name" value="Acyl-CoA dehydrogenase C-terminal domain-like"/>
    <property type="match status" value="1"/>
</dbReference>
<comment type="subunit">
    <text evidence="3">Homodimer.</text>
</comment>
<organism evidence="11 12">
    <name type="scientific">Micromonospora halotolerans</name>
    <dbReference type="NCBI Taxonomy" id="709879"/>
    <lineage>
        <taxon>Bacteria</taxon>
        <taxon>Bacillati</taxon>
        <taxon>Actinomycetota</taxon>
        <taxon>Actinomycetes</taxon>
        <taxon>Micromonosporales</taxon>
        <taxon>Micromonosporaceae</taxon>
        <taxon>Micromonospora</taxon>
    </lineage>
</organism>
<dbReference type="PANTHER" id="PTHR48083:SF13">
    <property type="entry name" value="ACYL-COA DEHYDROGENASE FAMILY MEMBER 11"/>
    <property type="match status" value="1"/>
</dbReference>
<feature type="domain" description="Acyl-CoA oxidase/dehydrogenase middle" evidence="9">
    <location>
        <begin position="134"/>
        <end position="236"/>
    </location>
</feature>
<dbReference type="InterPro" id="IPR036250">
    <property type="entry name" value="AcylCo_DH-like_C"/>
</dbReference>
<evidence type="ECO:0000256" key="7">
    <source>
        <dbReference type="RuleBase" id="RU362125"/>
    </source>
</evidence>
<evidence type="ECO:0000259" key="8">
    <source>
        <dbReference type="Pfam" id="PF00441"/>
    </source>
</evidence>
<dbReference type="SUPFAM" id="SSF56645">
    <property type="entry name" value="Acyl-CoA dehydrogenase NM domain-like"/>
    <property type="match status" value="1"/>
</dbReference>
<dbReference type="PANTHER" id="PTHR48083">
    <property type="entry name" value="MEDIUM-CHAIN SPECIFIC ACYL-COA DEHYDROGENASE, MITOCHONDRIAL-RELATED"/>
    <property type="match status" value="1"/>
</dbReference>
<proteinExistence type="inferred from homology"/>
<dbReference type="InterPro" id="IPR046373">
    <property type="entry name" value="Acyl-CoA_Oxase/DH_mid-dom_sf"/>
</dbReference>
<evidence type="ECO:0000256" key="3">
    <source>
        <dbReference type="ARBA" id="ARBA00011738"/>
    </source>
</evidence>
<dbReference type="Gene3D" id="1.10.540.10">
    <property type="entry name" value="Acyl-CoA dehydrogenase/oxidase, N-terminal domain"/>
    <property type="match status" value="1"/>
</dbReference>
<evidence type="ECO:0000256" key="5">
    <source>
        <dbReference type="ARBA" id="ARBA00022827"/>
    </source>
</evidence>
<evidence type="ECO:0000313" key="12">
    <source>
        <dbReference type="Proteomes" id="UP001303001"/>
    </source>
</evidence>
<sequence>MDFSLDPRTEGLRDNLLDFMDRQIHPAEPVFHEQLGQLGDRWAWDSVPVLAQLRTAARKRGLWNLFLPGEQGAGLTNLQYAPLAEITGRSHLAPTVLNCAAPDTGNMEVLAMFGTGEQRKRWLEPLLDGAIRSSFAMTEPDVASSDATNIATRIERDGDHYLVNGRKWWITGAMNPNARIFIVMGKTDPSAERHRQQSMVLVPRDTPGLEIVRGMEVFGYDDHDHGGHAELVFHDVRVPVENLIGGEGDGFAIAQARLGPGRIHHCMRSIGLAERAVELMCARAEQRVAFGRPLAEQGVVREWIAESRVRIEQLRLLVLKTAWLMDTVGNKGAHTEIQAIKIATPATVQWILDKAIQVYGAAGLSQDFPLARAYAGIRTLRFADGPDEVHRNALARQELRRQAAARQRNDAGGPTA</sequence>
<evidence type="ECO:0000256" key="1">
    <source>
        <dbReference type="ARBA" id="ARBA00001974"/>
    </source>
</evidence>
<keyword evidence="6 7" id="KW-0560">Oxidoreductase</keyword>
<dbReference type="InterPro" id="IPR006091">
    <property type="entry name" value="Acyl-CoA_Oxase/DH_mid-dom"/>
</dbReference>
<reference evidence="11 12" key="1">
    <citation type="submission" date="2023-09" db="EMBL/GenBank/DDBJ databases">
        <title>Micromonospora halotolerans DSM 45598 genome sequence.</title>
        <authorList>
            <person name="Mo P."/>
        </authorList>
    </citation>
    <scope>NUCLEOTIDE SEQUENCE [LARGE SCALE GENOMIC DNA]</scope>
    <source>
        <strain evidence="11 12">DSM 45598</strain>
    </source>
</reference>
<dbReference type="Gene3D" id="2.40.110.10">
    <property type="entry name" value="Butyryl-CoA Dehydrogenase, subunit A, domain 2"/>
    <property type="match status" value="1"/>
</dbReference>
<evidence type="ECO:0000256" key="6">
    <source>
        <dbReference type="ARBA" id="ARBA00023002"/>
    </source>
</evidence>
<comment type="similarity">
    <text evidence="2 7">Belongs to the acyl-CoA dehydrogenase family.</text>
</comment>
<keyword evidence="12" id="KW-1185">Reference proteome</keyword>